<keyword evidence="3" id="KW-0964">Secreted</keyword>
<organism evidence="14 15">
    <name type="scientific">Paramormyrops kingsleyae</name>
    <dbReference type="NCBI Taxonomy" id="1676925"/>
    <lineage>
        <taxon>Eukaryota</taxon>
        <taxon>Metazoa</taxon>
        <taxon>Chordata</taxon>
        <taxon>Craniata</taxon>
        <taxon>Vertebrata</taxon>
        <taxon>Euteleostomi</taxon>
        <taxon>Actinopterygii</taxon>
        <taxon>Neopterygii</taxon>
        <taxon>Teleostei</taxon>
        <taxon>Osteoglossocephala</taxon>
        <taxon>Osteoglossomorpha</taxon>
        <taxon>Osteoglossiformes</taxon>
        <taxon>Mormyridae</taxon>
        <taxon>Paramormyrops</taxon>
    </lineage>
</organism>
<evidence type="ECO:0000256" key="2">
    <source>
        <dbReference type="ARBA" id="ARBA00022479"/>
    </source>
</evidence>
<dbReference type="GO" id="GO:0007596">
    <property type="term" value="P:blood coagulation"/>
    <property type="evidence" value="ECO:0007669"/>
    <property type="project" value="InterPro"/>
</dbReference>
<dbReference type="GO" id="GO:0004252">
    <property type="term" value="F:serine-type endopeptidase activity"/>
    <property type="evidence" value="ECO:0007669"/>
    <property type="project" value="InterPro"/>
</dbReference>
<dbReference type="Gene3D" id="2.40.10.10">
    <property type="entry name" value="Trypsin-like serine proteases"/>
    <property type="match status" value="2"/>
</dbReference>
<keyword evidence="9" id="KW-0325">Glycoprotein</keyword>
<dbReference type="FunFam" id="4.10.740.10:FF:000001">
    <property type="entry name" value="vitamin K-dependent protein S"/>
    <property type="match status" value="1"/>
</dbReference>
<dbReference type="PRINTS" id="PR00001">
    <property type="entry name" value="GLABLOOD"/>
</dbReference>
<dbReference type="InterPro" id="IPR018097">
    <property type="entry name" value="EGF_Ca-bd_CS"/>
</dbReference>
<feature type="domain" description="EGF-like" evidence="11">
    <location>
        <begin position="77"/>
        <end position="113"/>
    </location>
</feature>
<dbReference type="SMART" id="SM00181">
    <property type="entry name" value="EGF"/>
    <property type="match status" value="2"/>
</dbReference>
<feature type="disulfide bond" evidence="10">
    <location>
        <begin position="103"/>
        <end position="112"/>
    </location>
</feature>
<name>A0A3B3RRM3_9TELE</name>
<dbReference type="InterPro" id="IPR009003">
    <property type="entry name" value="Peptidase_S1_PA"/>
</dbReference>
<dbReference type="InterPro" id="IPR000742">
    <property type="entry name" value="EGF"/>
</dbReference>
<dbReference type="SMART" id="SM00020">
    <property type="entry name" value="Tryp_SPc"/>
    <property type="match status" value="1"/>
</dbReference>
<dbReference type="PROSITE" id="PS50026">
    <property type="entry name" value="EGF_3"/>
    <property type="match status" value="1"/>
</dbReference>
<keyword evidence="6" id="KW-0378">Hydrolase</keyword>
<dbReference type="InterPro" id="IPR017857">
    <property type="entry name" value="Coagulation_fac-like_Gla_dom"/>
</dbReference>
<keyword evidence="2" id="KW-0301">Gamma-carboxyglutamic acid</keyword>
<dbReference type="InterPro" id="IPR000294">
    <property type="entry name" value="GLA_domain"/>
</dbReference>
<evidence type="ECO:0000256" key="5">
    <source>
        <dbReference type="ARBA" id="ARBA00022670"/>
    </source>
</evidence>
<dbReference type="CDD" id="cd00190">
    <property type="entry name" value="Tryp_SPc"/>
    <property type="match status" value="1"/>
</dbReference>
<keyword evidence="5" id="KW-0645">Protease</keyword>
<dbReference type="Pfam" id="PF00594">
    <property type="entry name" value="Gla"/>
    <property type="match status" value="1"/>
</dbReference>
<dbReference type="PROSITE" id="PS00011">
    <property type="entry name" value="GLA_1"/>
    <property type="match status" value="1"/>
</dbReference>
<dbReference type="AlphaFoldDB" id="A0A3B3RRM3"/>
<evidence type="ECO:0000259" key="13">
    <source>
        <dbReference type="PROSITE" id="PS50998"/>
    </source>
</evidence>
<dbReference type="PRINTS" id="PR00010">
    <property type="entry name" value="EGFBLOOD"/>
</dbReference>
<evidence type="ECO:0000313" key="15">
    <source>
        <dbReference type="Proteomes" id="UP000261540"/>
    </source>
</evidence>
<dbReference type="Pfam" id="PF00089">
    <property type="entry name" value="Trypsin"/>
    <property type="match status" value="1"/>
</dbReference>
<dbReference type="PROSITE" id="PS00010">
    <property type="entry name" value="ASX_HYDROXYL"/>
    <property type="match status" value="1"/>
</dbReference>
<dbReference type="GO" id="GO:0005509">
    <property type="term" value="F:calcium ion binding"/>
    <property type="evidence" value="ECO:0007669"/>
    <property type="project" value="InterPro"/>
</dbReference>
<keyword evidence="7" id="KW-0106">Calcium</keyword>
<dbReference type="PROSITE" id="PS01187">
    <property type="entry name" value="EGF_CA"/>
    <property type="match status" value="1"/>
</dbReference>
<evidence type="ECO:0000256" key="6">
    <source>
        <dbReference type="ARBA" id="ARBA00022801"/>
    </source>
</evidence>
<evidence type="ECO:0000259" key="12">
    <source>
        <dbReference type="PROSITE" id="PS50240"/>
    </source>
</evidence>
<dbReference type="InterPro" id="IPR043504">
    <property type="entry name" value="Peptidase_S1_PA_chymotrypsin"/>
</dbReference>
<evidence type="ECO:0000256" key="3">
    <source>
        <dbReference type="ARBA" id="ARBA00022525"/>
    </source>
</evidence>
<dbReference type="CDD" id="cd00054">
    <property type="entry name" value="EGF_CA"/>
    <property type="match status" value="1"/>
</dbReference>
<dbReference type="InterPro" id="IPR000152">
    <property type="entry name" value="EGF-type_Asp/Asn_hydroxyl_site"/>
</dbReference>
<feature type="domain" description="Gla" evidence="13">
    <location>
        <begin position="31"/>
        <end position="77"/>
    </location>
</feature>
<dbReference type="GeneTree" id="ENSGT00940000154505"/>
<dbReference type="Gene3D" id="2.10.25.10">
    <property type="entry name" value="Laminin"/>
    <property type="match status" value="2"/>
</dbReference>
<evidence type="ECO:0000256" key="8">
    <source>
        <dbReference type="ARBA" id="ARBA00023157"/>
    </source>
</evidence>
<evidence type="ECO:0000259" key="11">
    <source>
        <dbReference type="PROSITE" id="PS50026"/>
    </source>
</evidence>
<dbReference type="InterPro" id="IPR012224">
    <property type="entry name" value="Pept_S1A_FX"/>
</dbReference>
<dbReference type="GO" id="GO:0006508">
    <property type="term" value="P:proteolysis"/>
    <property type="evidence" value="ECO:0007669"/>
    <property type="project" value="UniProtKB-KW"/>
</dbReference>
<dbReference type="PIRSF" id="PIRSF001143">
    <property type="entry name" value="Factor_X"/>
    <property type="match status" value="1"/>
</dbReference>
<dbReference type="Proteomes" id="UP000261540">
    <property type="component" value="Unplaced"/>
</dbReference>
<dbReference type="SUPFAM" id="SSF50494">
    <property type="entry name" value="Trypsin-like serine proteases"/>
    <property type="match status" value="1"/>
</dbReference>
<comment type="subcellular location">
    <subcellularLocation>
        <location evidence="1">Secreted</location>
    </subcellularLocation>
</comment>
<dbReference type="FunFam" id="2.10.25.10:FF:000671">
    <property type="entry name" value="Protein Z, vitamin K-dependent plasma glycoprotein a"/>
    <property type="match status" value="1"/>
</dbReference>
<dbReference type="SUPFAM" id="SSF57196">
    <property type="entry name" value="EGF/Laminin"/>
    <property type="match status" value="1"/>
</dbReference>
<keyword evidence="15" id="KW-1185">Reference proteome</keyword>
<protein>
    <submittedName>
        <fullName evidence="14">Protein Z, vitamin K-dependent plasma glycoprotein a</fullName>
    </submittedName>
</protein>
<dbReference type="FunFam" id="2.10.25.10:FF:000950">
    <property type="entry name" value="Protein Z, vitamin K-dependent plasma glycoprotein a"/>
    <property type="match status" value="1"/>
</dbReference>
<dbReference type="FunFam" id="2.40.10.10:FF:000068">
    <property type="entry name" value="transmembrane protease serine 2"/>
    <property type="match status" value="1"/>
</dbReference>
<evidence type="ECO:0000256" key="1">
    <source>
        <dbReference type="ARBA" id="ARBA00004613"/>
    </source>
</evidence>
<dbReference type="Pfam" id="PF00008">
    <property type="entry name" value="EGF"/>
    <property type="match status" value="1"/>
</dbReference>
<comment type="caution">
    <text evidence="10">Lacks conserved residue(s) required for the propagation of feature annotation.</text>
</comment>
<reference evidence="14" key="2">
    <citation type="submission" date="2025-09" db="UniProtKB">
        <authorList>
            <consortium name="Ensembl"/>
        </authorList>
    </citation>
    <scope>IDENTIFICATION</scope>
</reference>
<dbReference type="SMART" id="SM00179">
    <property type="entry name" value="EGF_CA"/>
    <property type="match status" value="2"/>
</dbReference>
<sequence length="411" mass="45574">FTLQIYTAAIFSFLLVDKQEALAVISRHKRANQNNEENQMPPNLERECVEEVCQYEEAREVFQDTYRTDIFWSVYIDGDQCASKPCKNGALCSDSVGGYDCVCKSGFTGTHCETDQTICIPNAAKGCSQFCKPGYVAYECSCADGWRLQEKEKCVPAVPFPCGKVDNVKQWNERKPGNMQEYEGAACSSGECPWMVRLQNAEGAAFCGGVIVKKNLVLTTARCAVSSPGFQVVAGKRSSNYETGEQVLSVKNIHYHPLYQEGKDNDLAVVELRDNITFKKSVTAACLPERDFAESVLMEGRHAAIITGWRKGSDPPTLEGSLTLNYLNYEPLARCAERHSGKVTNKMFCTAPRAKADCAFGEGSPALTLYRDVFFLTGITSPPPGHDCSQGYVFQKVSRFLPWLKHVMDSH</sequence>
<reference evidence="14" key="1">
    <citation type="submission" date="2025-08" db="UniProtKB">
        <authorList>
            <consortium name="Ensembl"/>
        </authorList>
    </citation>
    <scope>IDENTIFICATION</scope>
</reference>
<dbReference type="PROSITE" id="PS50998">
    <property type="entry name" value="GLA_2"/>
    <property type="match status" value="1"/>
</dbReference>
<dbReference type="SMART" id="SM00069">
    <property type="entry name" value="GLA"/>
    <property type="match status" value="1"/>
</dbReference>
<dbReference type="PANTHER" id="PTHR24278">
    <property type="entry name" value="COAGULATION FACTOR"/>
    <property type="match status" value="1"/>
</dbReference>
<dbReference type="InterPro" id="IPR050442">
    <property type="entry name" value="Peptidase_S1_coag_factors"/>
</dbReference>
<proteinExistence type="predicted"/>
<keyword evidence="4 10" id="KW-0245">EGF-like domain</keyword>
<dbReference type="PANTHER" id="PTHR24278:SF33">
    <property type="entry name" value="PROTEIN Z, VITAMIN K-DEPENDENT PLASMA GLYCOPROTEIN A"/>
    <property type="match status" value="1"/>
</dbReference>
<feature type="domain" description="Peptidase S1" evidence="12">
    <location>
        <begin position="181"/>
        <end position="409"/>
    </location>
</feature>
<dbReference type="InterPro" id="IPR035972">
    <property type="entry name" value="GLA-like_dom_SF"/>
</dbReference>
<dbReference type="InterPro" id="IPR001254">
    <property type="entry name" value="Trypsin_dom"/>
</dbReference>
<evidence type="ECO:0000256" key="4">
    <source>
        <dbReference type="ARBA" id="ARBA00022536"/>
    </source>
</evidence>
<dbReference type="PROSITE" id="PS50240">
    <property type="entry name" value="TRYPSIN_DOM"/>
    <property type="match status" value="1"/>
</dbReference>
<evidence type="ECO:0000256" key="7">
    <source>
        <dbReference type="ARBA" id="ARBA00022837"/>
    </source>
</evidence>
<evidence type="ECO:0000256" key="10">
    <source>
        <dbReference type="PROSITE-ProRule" id="PRU00076"/>
    </source>
</evidence>
<accession>A0A3B3RRM3</accession>
<dbReference type="Ensembl" id="ENSPKIT00000001578.1">
    <property type="protein sequence ID" value="ENSPKIP00000020953.1"/>
    <property type="gene ID" value="ENSPKIG00000005537.1"/>
</dbReference>
<dbReference type="GO" id="GO:0005615">
    <property type="term" value="C:extracellular space"/>
    <property type="evidence" value="ECO:0007669"/>
    <property type="project" value="TreeGrafter"/>
</dbReference>
<evidence type="ECO:0000256" key="9">
    <source>
        <dbReference type="ARBA" id="ARBA00023180"/>
    </source>
</evidence>
<dbReference type="SUPFAM" id="SSF57630">
    <property type="entry name" value="GLA-domain"/>
    <property type="match status" value="1"/>
</dbReference>
<dbReference type="PROSITE" id="PS00022">
    <property type="entry name" value="EGF_1"/>
    <property type="match status" value="1"/>
</dbReference>
<keyword evidence="8 10" id="KW-1015">Disulfide bond</keyword>
<dbReference type="Gene3D" id="4.10.740.10">
    <property type="entry name" value="Coagulation Factor IX"/>
    <property type="match status" value="1"/>
</dbReference>
<dbReference type="InterPro" id="IPR001881">
    <property type="entry name" value="EGF-like_Ca-bd_dom"/>
</dbReference>
<dbReference type="PROSITE" id="PS01186">
    <property type="entry name" value="EGF_2"/>
    <property type="match status" value="1"/>
</dbReference>
<evidence type="ECO:0000313" key="14">
    <source>
        <dbReference type="Ensembl" id="ENSPKIP00000020953.1"/>
    </source>
</evidence>